<dbReference type="GO" id="GO:0008157">
    <property type="term" value="F:protein phosphatase 1 binding"/>
    <property type="evidence" value="ECO:0007669"/>
    <property type="project" value="TreeGrafter"/>
</dbReference>
<feature type="compositionally biased region" description="Low complexity" evidence="4">
    <location>
        <begin position="85"/>
        <end position="97"/>
    </location>
</feature>
<dbReference type="Proteomes" id="UP000019376">
    <property type="component" value="Unassembled WGS sequence"/>
</dbReference>
<keyword evidence="6" id="KW-1185">Reference proteome</keyword>
<keyword evidence="3" id="KW-0539">Nucleus</keyword>
<evidence type="ECO:0000256" key="4">
    <source>
        <dbReference type="SAM" id="MobiDB-lite"/>
    </source>
</evidence>
<dbReference type="PhylomeDB" id="S7ZT35"/>
<proteinExistence type="inferred from homology"/>
<feature type="compositionally biased region" description="Polar residues" evidence="4">
    <location>
        <begin position="1"/>
        <end position="27"/>
    </location>
</feature>
<comment type="function">
    <text evidence="1 3">Regulator of type 1 phosphatases which maintains protein phosphatase activity under strict control.</text>
</comment>
<dbReference type="PANTHER" id="PTHR20835">
    <property type="entry name" value="E3 UBIQUITIN-PROTEIN LIGASE PPP1R11-RELATED"/>
    <property type="match status" value="1"/>
</dbReference>
<dbReference type="AlphaFoldDB" id="S7ZT35"/>
<dbReference type="GO" id="GO:0005634">
    <property type="term" value="C:nucleus"/>
    <property type="evidence" value="ECO:0007669"/>
    <property type="project" value="UniProtKB-SubCell"/>
</dbReference>
<feature type="region of interest" description="Disordered" evidence="4">
    <location>
        <begin position="1"/>
        <end position="179"/>
    </location>
</feature>
<evidence type="ECO:0000313" key="5">
    <source>
        <dbReference type="EMBL" id="EPS31881.1"/>
    </source>
</evidence>
<dbReference type="eggNOG" id="KOG4102">
    <property type="taxonomic scope" value="Eukaryota"/>
</dbReference>
<dbReference type="PANTHER" id="PTHR20835:SF0">
    <property type="entry name" value="E3 UBIQUITIN-PROTEIN LIGASE PPP1R11"/>
    <property type="match status" value="1"/>
</dbReference>
<protein>
    <recommendedName>
        <fullName evidence="3">Type 1 phosphatases regulator</fullName>
    </recommendedName>
</protein>
<dbReference type="GO" id="GO:0004865">
    <property type="term" value="F:protein serine/threonine phosphatase inhibitor activity"/>
    <property type="evidence" value="ECO:0007669"/>
    <property type="project" value="UniProtKB-UniRule"/>
</dbReference>
<dbReference type="InterPro" id="IPR011107">
    <property type="entry name" value="PPI_Ypi1"/>
</dbReference>
<evidence type="ECO:0000256" key="3">
    <source>
        <dbReference type="RuleBase" id="RU367162"/>
    </source>
</evidence>
<name>S7ZT35_PENO1</name>
<feature type="compositionally biased region" description="Basic and acidic residues" evidence="4">
    <location>
        <begin position="123"/>
        <end position="138"/>
    </location>
</feature>
<accession>S7ZT35</accession>
<dbReference type="STRING" id="933388.S7ZT35"/>
<comment type="similarity">
    <text evidence="2 3">Belongs to the YPI1 family.</text>
</comment>
<dbReference type="EMBL" id="KB644414">
    <property type="protein sequence ID" value="EPS31881.1"/>
    <property type="molecule type" value="Genomic_DNA"/>
</dbReference>
<evidence type="ECO:0000256" key="2">
    <source>
        <dbReference type="ARBA" id="ARBA00005605"/>
    </source>
</evidence>
<dbReference type="OrthoDB" id="307488at2759"/>
<comment type="subcellular location">
    <subcellularLocation>
        <location evidence="3">Nucleus</location>
    </subcellularLocation>
</comment>
<organism evidence="5 6">
    <name type="scientific">Penicillium oxalicum (strain 114-2 / CGMCC 5302)</name>
    <name type="common">Penicillium decumbens</name>
    <dbReference type="NCBI Taxonomy" id="933388"/>
    <lineage>
        <taxon>Eukaryota</taxon>
        <taxon>Fungi</taxon>
        <taxon>Dikarya</taxon>
        <taxon>Ascomycota</taxon>
        <taxon>Pezizomycotina</taxon>
        <taxon>Eurotiomycetes</taxon>
        <taxon>Eurotiomycetidae</taxon>
        <taxon>Eurotiales</taxon>
        <taxon>Aspergillaceae</taxon>
        <taxon>Penicillium</taxon>
    </lineage>
</organism>
<evidence type="ECO:0000256" key="1">
    <source>
        <dbReference type="ARBA" id="ARBA00003401"/>
    </source>
</evidence>
<sequence>MSRTRQPATIPSQSTTETSGEPSTIRLTGTLRLRAEESPSTSTNGAEPSQSRRIRWSEDVVDNEGMGKKSSKVCCIFHKARPVGESSSEESSSSSSDSDTDSDYDRRNDMARRANSRRGRSPLGEDGHEHGHNHDHDGMCAGASVSASKSKIKRARRKPSPNAYEKMPKPSKNPQMRGP</sequence>
<feature type="compositionally biased region" description="Basic and acidic residues" evidence="4">
    <location>
        <begin position="103"/>
        <end position="112"/>
    </location>
</feature>
<feature type="compositionally biased region" description="Polar residues" evidence="4">
    <location>
        <begin position="38"/>
        <end position="51"/>
    </location>
</feature>
<evidence type="ECO:0000313" key="6">
    <source>
        <dbReference type="Proteomes" id="UP000019376"/>
    </source>
</evidence>
<reference evidence="5 6" key="1">
    <citation type="journal article" date="2013" name="PLoS ONE">
        <title>Genomic and secretomic analyses reveal unique features of the lignocellulolytic enzyme system of Penicillium decumbens.</title>
        <authorList>
            <person name="Liu G."/>
            <person name="Zhang L."/>
            <person name="Wei X."/>
            <person name="Zou G."/>
            <person name="Qin Y."/>
            <person name="Ma L."/>
            <person name="Li J."/>
            <person name="Zheng H."/>
            <person name="Wang S."/>
            <person name="Wang C."/>
            <person name="Xun L."/>
            <person name="Zhao G.-P."/>
            <person name="Zhou Z."/>
            <person name="Qu Y."/>
        </authorList>
    </citation>
    <scope>NUCLEOTIDE SEQUENCE [LARGE SCALE GENOMIC DNA]</scope>
    <source>
        <strain evidence="6">114-2 / CGMCC 5302</strain>
    </source>
</reference>
<dbReference type="Pfam" id="PF07491">
    <property type="entry name" value="PPI_Ypi1"/>
    <property type="match status" value="1"/>
</dbReference>
<gene>
    <name evidence="5" type="ORF">PDE_06839</name>
</gene>
<dbReference type="HOGENOM" id="CLU_098333_0_0_1"/>
<feature type="compositionally biased region" description="Basic residues" evidence="4">
    <location>
        <begin position="150"/>
        <end position="159"/>
    </location>
</feature>